<dbReference type="SUPFAM" id="SSF49785">
    <property type="entry name" value="Galactose-binding domain-like"/>
    <property type="match status" value="1"/>
</dbReference>
<dbReference type="Gene3D" id="2.60.120.260">
    <property type="entry name" value="Galactose-binding domain-like"/>
    <property type="match status" value="1"/>
</dbReference>
<keyword evidence="1 3" id="KW-0378">Hydrolase</keyword>
<feature type="domain" description="GH84" evidence="4">
    <location>
        <begin position="172"/>
        <end position="457"/>
    </location>
</feature>
<reference evidence="5" key="1">
    <citation type="submission" date="2020-10" db="EMBL/GenBank/DDBJ databases">
        <authorList>
            <person name="Gilroy R."/>
        </authorList>
    </citation>
    <scope>NUCLEOTIDE SEQUENCE</scope>
    <source>
        <strain evidence="5">G3-4614</strain>
    </source>
</reference>
<evidence type="ECO:0000256" key="3">
    <source>
        <dbReference type="PROSITE-ProRule" id="PRU01353"/>
    </source>
</evidence>
<gene>
    <name evidence="5" type="ORF">IAC54_01880</name>
</gene>
<accession>A0A9D9H7C5</accession>
<dbReference type="InterPro" id="IPR000421">
    <property type="entry name" value="FA58C"/>
</dbReference>
<comment type="similarity">
    <text evidence="3">Belongs to the glycosyl hydrolase 84 family.</text>
</comment>
<protein>
    <submittedName>
        <fullName evidence="5">Beta-N-acetylglucosaminidase domain-containing protein</fullName>
    </submittedName>
</protein>
<name>A0A9D9H7C5_9BACT</name>
<evidence type="ECO:0000313" key="5">
    <source>
        <dbReference type="EMBL" id="MBO8437633.1"/>
    </source>
</evidence>
<proteinExistence type="inferred from homology"/>
<evidence type="ECO:0000259" key="4">
    <source>
        <dbReference type="PROSITE" id="PS52009"/>
    </source>
</evidence>
<dbReference type="AlphaFoldDB" id="A0A9D9H7C5"/>
<dbReference type="PROSITE" id="PS52009">
    <property type="entry name" value="GH84"/>
    <property type="match status" value="1"/>
</dbReference>
<dbReference type="InterPro" id="IPR011496">
    <property type="entry name" value="O-GlcNAcase_cat"/>
</dbReference>
<dbReference type="InterPro" id="IPR015882">
    <property type="entry name" value="HEX_bac_N"/>
</dbReference>
<organism evidence="5 6">
    <name type="scientific">Candidatus Caccoplasma merdipullorum</name>
    <dbReference type="NCBI Taxonomy" id="2840718"/>
    <lineage>
        <taxon>Bacteria</taxon>
        <taxon>Pseudomonadati</taxon>
        <taxon>Bacteroidota</taxon>
        <taxon>Bacteroidia</taxon>
        <taxon>Bacteroidales</taxon>
        <taxon>Bacteroidaceae</taxon>
        <taxon>Bacteroidaceae incertae sedis</taxon>
        <taxon>Candidatus Caccoplasma</taxon>
    </lineage>
</organism>
<keyword evidence="2 3" id="KW-0326">Glycosidase</keyword>
<dbReference type="Pfam" id="PF00754">
    <property type="entry name" value="F5_F8_type_C"/>
    <property type="match status" value="1"/>
</dbReference>
<feature type="active site" description="Proton donor" evidence="3">
    <location>
        <position position="304"/>
    </location>
</feature>
<dbReference type="EMBL" id="JADIMW010000016">
    <property type="protein sequence ID" value="MBO8437633.1"/>
    <property type="molecule type" value="Genomic_DNA"/>
</dbReference>
<dbReference type="PANTHER" id="PTHR13170">
    <property type="entry name" value="O-GLCNACASE"/>
    <property type="match status" value="1"/>
</dbReference>
<reference evidence="5" key="2">
    <citation type="journal article" date="2021" name="PeerJ">
        <title>Extensive microbial diversity within the chicken gut microbiome revealed by metagenomics and culture.</title>
        <authorList>
            <person name="Gilroy R."/>
            <person name="Ravi A."/>
            <person name="Getino M."/>
            <person name="Pursley I."/>
            <person name="Horton D.L."/>
            <person name="Alikhan N.F."/>
            <person name="Baker D."/>
            <person name="Gharbi K."/>
            <person name="Hall N."/>
            <person name="Watson M."/>
            <person name="Adriaenssens E.M."/>
            <person name="Foster-Nyarko E."/>
            <person name="Jarju S."/>
            <person name="Secka A."/>
            <person name="Antonio M."/>
            <person name="Oren A."/>
            <person name="Chaudhuri R.R."/>
            <person name="La Ragione R."/>
            <person name="Hildebrand F."/>
            <person name="Pallen M.J."/>
        </authorList>
    </citation>
    <scope>NUCLEOTIDE SEQUENCE</scope>
    <source>
        <strain evidence="5">G3-4614</strain>
    </source>
</reference>
<evidence type="ECO:0000256" key="2">
    <source>
        <dbReference type="ARBA" id="ARBA00023295"/>
    </source>
</evidence>
<dbReference type="GO" id="GO:0015929">
    <property type="term" value="F:hexosaminidase activity"/>
    <property type="evidence" value="ECO:0007669"/>
    <property type="project" value="UniProtKB-ARBA"/>
</dbReference>
<evidence type="ECO:0000313" key="6">
    <source>
        <dbReference type="Proteomes" id="UP000823636"/>
    </source>
</evidence>
<dbReference type="Pfam" id="PF07555">
    <property type="entry name" value="NAGidase"/>
    <property type="match status" value="1"/>
</dbReference>
<evidence type="ECO:0000256" key="1">
    <source>
        <dbReference type="ARBA" id="ARBA00022801"/>
    </source>
</evidence>
<dbReference type="PANTHER" id="PTHR13170:SF16">
    <property type="entry name" value="PROTEIN O-GLCNACASE"/>
    <property type="match status" value="1"/>
</dbReference>
<dbReference type="SUPFAM" id="SSF51445">
    <property type="entry name" value="(Trans)glycosidases"/>
    <property type="match status" value="1"/>
</dbReference>
<dbReference type="Proteomes" id="UP000823636">
    <property type="component" value="Unassembled WGS sequence"/>
</dbReference>
<feature type="non-terminal residue" evidence="5">
    <location>
        <position position="1042"/>
    </location>
</feature>
<dbReference type="Pfam" id="PF02838">
    <property type="entry name" value="Glyco_hydro_20b"/>
    <property type="match status" value="1"/>
</dbReference>
<dbReference type="InterPro" id="IPR008979">
    <property type="entry name" value="Galactose-bd-like_sf"/>
</dbReference>
<dbReference type="InterPro" id="IPR017853">
    <property type="entry name" value="GH"/>
</dbReference>
<dbReference type="Gene3D" id="3.20.20.80">
    <property type="entry name" value="Glycosidases"/>
    <property type="match status" value="1"/>
</dbReference>
<dbReference type="InterPro" id="IPR029018">
    <property type="entry name" value="Hex-like_dom2"/>
</dbReference>
<dbReference type="GO" id="GO:1901135">
    <property type="term" value="P:carbohydrate derivative metabolic process"/>
    <property type="evidence" value="ECO:0007669"/>
    <property type="project" value="UniProtKB-ARBA"/>
</dbReference>
<dbReference type="Gene3D" id="3.30.379.10">
    <property type="entry name" value="Chitobiase/beta-hexosaminidase domain 2-like"/>
    <property type="match status" value="1"/>
</dbReference>
<comment type="caution">
    <text evidence="5">The sequence shown here is derived from an EMBL/GenBank/DDBJ whole genome shotgun (WGS) entry which is preliminary data.</text>
</comment>
<sequence>MKYRIVLSAFIMFFVSMHCAGYEIYPIPQQIETKSAIVTVTPEVNLVIGEGVKEVSVTRIKEVLSQNGYAFTESAEPGDDRTNILVGENGSGDAADKFADDNTIGKSLFNAAENRFDAHIVAVIPAHANGDILLLGNGSGSEFYAMATLEQIFEQSGGNITELIINDYAYTQYRGIVEGFYGHPYSMETRMELMEFCKRYKLNTYVYGPKSDPYHLGSWRYDYPVTITESQRYMGKITQSDITAICEKAAACNVNFVWSIHPGMSSGINFGSTSSMDTGISEIMNKFAHMYSLGVRAFGVFIDDMSYTPPGNMQAYLADQTQQQLRSTYGDEVAPLFFVPTAYALNYGMSSTLYNLADVDEEVEIAFTGYDCFSNIRGSACTDMASRVGRNAIMWWNNPVNDDHDDRIYMRKLTTHWTIEDTYPIPSLGGLLLNPMNQGNASKVALFGGADYSWNPSAFDADLNWEAFFNSSFDNEEFAAALKTFASNSDALVEDEDLLELYTQFKQNQVPGGEMPACTAELIERMKTLYDACVYLQAQADNPEPKYSLMYEDIKCWVAKLKTMSEIIYKSLELMQKNEESMWLYYSDIKRLYTSLHTDSAYMVSALEDAGNNTYEVFYEVHPSQTSMEPFIEYLMPLLGEEYAVTLPERAGQAEIITNKASLPDGINITDTGVSISLDGTASLELEEGEYAGLYFDAIKETSLSAPVESLPDGLEIQYSVNGKEWTAYTLPDDIDVKKEIAYIRVKNISSTAVQIPFASLSVTVPATDKGNPVVSTNMAKYSSYNIENVLDGSMETYFWKNGGQKAGDYIMLDFSESLPRYGVTIGFTGSDRPSGKVAVEISEDGQRWTEKAEFTQADIDDEGIYTCNMNGTWGRYVRMYLKTVGEAYWLQVAEFSVDSKETIEQGNNENGKPVPCLSDRKLTTEYQASAAGFVTYKFIENITVETVSVYQTTDFTNNPSAPLVEAFADGEWVEVGRLSSTCSVFDLSGLDNLSEFRISWDDENIPALVEIYPQGEPYVEPAGGTPSAIEEYLSDSGMKVY</sequence>
<dbReference type="InterPro" id="IPR051822">
    <property type="entry name" value="Glycosyl_Hydrolase_84"/>
</dbReference>
<dbReference type="Gene3D" id="1.20.58.460">
    <property type="entry name" value="Hyaluronidase post-catalytic domain-like"/>
    <property type="match status" value="1"/>
</dbReference>
<dbReference type="SUPFAM" id="SSF55545">
    <property type="entry name" value="beta-N-acetylhexosaminidase-like domain"/>
    <property type="match status" value="1"/>
</dbReference>
<dbReference type="GO" id="GO:0005975">
    <property type="term" value="P:carbohydrate metabolic process"/>
    <property type="evidence" value="ECO:0007669"/>
    <property type="project" value="UniProtKB-ARBA"/>
</dbReference>